<keyword evidence="3" id="KW-1185">Reference proteome</keyword>
<evidence type="ECO:0000313" key="2">
    <source>
        <dbReference type="EMBL" id="MBB5085181.1"/>
    </source>
</evidence>
<dbReference type="AlphaFoldDB" id="A0A7W8EMZ2"/>
<dbReference type="InterPro" id="IPR029033">
    <property type="entry name" value="His_PPase_superfam"/>
</dbReference>
<gene>
    <name evidence="2" type="ORF">HNR40_010695</name>
</gene>
<dbReference type="GO" id="GO:0016787">
    <property type="term" value="F:hydrolase activity"/>
    <property type="evidence" value="ECO:0007669"/>
    <property type="project" value="UniProtKB-KW"/>
</dbReference>
<dbReference type="SUPFAM" id="SSF53254">
    <property type="entry name" value="Phosphoglycerate mutase-like"/>
    <property type="match status" value="1"/>
</dbReference>
<dbReference type="CDD" id="cd07067">
    <property type="entry name" value="HP_PGM_like"/>
    <property type="match status" value="1"/>
</dbReference>
<proteinExistence type="predicted"/>
<dbReference type="Gene3D" id="3.40.50.1240">
    <property type="entry name" value="Phosphoglycerate mutase-like"/>
    <property type="match status" value="1"/>
</dbReference>
<dbReference type="RefSeq" id="WP_184976389.1">
    <property type="nucleotide sequence ID" value="NZ_JACHIN010000032.1"/>
</dbReference>
<accession>A0A7W8EMZ2</accession>
<evidence type="ECO:0000313" key="3">
    <source>
        <dbReference type="Proteomes" id="UP000568380"/>
    </source>
</evidence>
<comment type="caution">
    <text evidence="2">The sequence shown here is derived from an EMBL/GenBank/DDBJ whole genome shotgun (WGS) entry which is preliminary data.</text>
</comment>
<keyword evidence="2" id="KW-0413">Isomerase</keyword>
<dbReference type="InterPro" id="IPR013078">
    <property type="entry name" value="His_Pase_superF_clade-1"/>
</dbReference>
<keyword evidence="1" id="KW-0378">Hydrolase</keyword>
<dbReference type="Pfam" id="PF00300">
    <property type="entry name" value="His_Phos_1"/>
    <property type="match status" value="1"/>
</dbReference>
<dbReference type="PANTHER" id="PTHR20935:SF0">
    <property type="entry name" value="SERINE_THREONINE-PROTEIN PHOSPHATASE PGAM5, MITOCHONDRIAL"/>
    <property type="match status" value="1"/>
</dbReference>
<sequence>MATRHIYAVRHGAADPFGALTDVGRRQTELLADRLARLPIDAVWHSPLSRAVSSAEIIGARLPGVPVAEAEELVDHVPHVPAEMPPAWRGFFDGYDAKEAAEGARLAGALTGRFAHPSAAETHEVLITHAYQVAWLVRDALDAPPVRWLGLTCGNTALTTIEYRDGVGPSVLLYNDMGHLPDDLRWTGFGPGVRP</sequence>
<reference evidence="2 3" key="1">
    <citation type="submission" date="2020-08" db="EMBL/GenBank/DDBJ databases">
        <title>Genomic Encyclopedia of Type Strains, Phase IV (KMG-IV): sequencing the most valuable type-strain genomes for metagenomic binning, comparative biology and taxonomic classification.</title>
        <authorList>
            <person name="Goeker M."/>
        </authorList>
    </citation>
    <scope>NUCLEOTIDE SEQUENCE [LARGE SCALE GENOMIC DNA]</scope>
    <source>
        <strain evidence="2 3">DSM 45385</strain>
    </source>
</reference>
<dbReference type="EC" id="5.4.2.12" evidence="2"/>
<dbReference type="GO" id="GO:0004619">
    <property type="term" value="F:phosphoglycerate mutase activity"/>
    <property type="evidence" value="ECO:0007669"/>
    <property type="project" value="UniProtKB-EC"/>
</dbReference>
<evidence type="ECO:0000256" key="1">
    <source>
        <dbReference type="ARBA" id="ARBA00022801"/>
    </source>
</evidence>
<dbReference type="InterPro" id="IPR051021">
    <property type="entry name" value="Mito_Ser/Thr_phosphatase"/>
</dbReference>
<dbReference type="Proteomes" id="UP000568380">
    <property type="component" value="Unassembled WGS sequence"/>
</dbReference>
<name>A0A7W8EMZ2_9ACTN</name>
<dbReference type="EMBL" id="JACHIN010000032">
    <property type="protein sequence ID" value="MBB5085181.1"/>
    <property type="molecule type" value="Genomic_DNA"/>
</dbReference>
<dbReference type="PANTHER" id="PTHR20935">
    <property type="entry name" value="PHOSPHOGLYCERATE MUTASE-RELATED"/>
    <property type="match status" value="1"/>
</dbReference>
<protein>
    <submittedName>
        <fullName evidence="2">Putative phosphoglycerate mutase</fullName>
        <ecNumber evidence="2">5.4.2.12</ecNumber>
    </submittedName>
</protein>
<organism evidence="2 3">
    <name type="scientific">Nonomuraea endophytica</name>
    <dbReference type="NCBI Taxonomy" id="714136"/>
    <lineage>
        <taxon>Bacteria</taxon>
        <taxon>Bacillati</taxon>
        <taxon>Actinomycetota</taxon>
        <taxon>Actinomycetes</taxon>
        <taxon>Streptosporangiales</taxon>
        <taxon>Streptosporangiaceae</taxon>
        <taxon>Nonomuraea</taxon>
    </lineage>
</organism>